<comment type="caution">
    <text evidence="7">The sequence shown here is derived from an EMBL/GenBank/DDBJ whole genome shotgun (WGS) entry which is preliminary data.</text>
</comment>
<organism evidence="7 8">
    <name type="scientific">Kribbella deserti</name>
    <dbReference type="NCBI Taxonomy" id="1926257"/>
    <lineage>
        <taxon>Bacteria</taxon>
        <taxon>Bacillati</taxon>
        <taxon>Actinomycetota</taxon>
        <taxon>Actinomycetes</taxon>
        <taxon>Propionibacteriales</taxon>
        <taxon>Kribbellaceae</taxon>
        <taxon>Kribbella</taxon>
    </lineage>
</organism>
<evidence type="ECO:0000256" key="2">
    <source>
        <dbReference type="ARBA" id="ARBA00005582"/>
    </source>
</evidence>
<feature type="domain" description="Nudix hydrolase" evidence="6">
    <location>
        <begin position="4"/>
        <end position="144"/>
    </location>
</feature>
<dbReference type="Gene3D" id="3.90.79.10">
    <property type="entry name" value="Nucleoside Triphosphate Pyrophosphohydrolase"/>
    <property type="match status" value="1"/>
</dbReference>
<dbReference type="InterPro" id="IPR000086">
    <property type="entry name" value="NUDIX_hydrolase_dom"/>
</dbReference>
<keyword evidence="3 5" id="KW-0378">Hydrolase</keyword>
<dbReference type="PANTHER" id="PTHR43046:SF12">
    <property type="entry name" value="GDP-MANNOSE MANNOSYL HYDROLASE"/>
    <property type="match status" value="1"/>
</dbReference>
<dbReference type="InterPro" id="IPR020084">
    <property type="entry name" value="NUDIX_hydrolase_CS"/>
</dbReference>
<evidence type="ECO:0000256" key="1">
    <source>
        <dbReference type="ARBA" id="ARBA00001946"/>
    </source>
</evidence>
<evidence type="ECO:0000256" key="5">
    <source>
        <dbReference type="RuleBase" id="RU003476"/>
    </source>
</evidence>
<dbReference type="Proteomes" id="UP001589890">
    <property type="component" value="Unassembled WGS sequence"/>
</dbReference>
<keyword evidence="8" id="KW-1185">Reference proteome</keyword>
<name>A0ABV6QDG2_9ACTN</name>
<evidence type="ECO:0000259" key="6">
    <source>
        <dbReference type="PROSITE" id="PS51462"/>
    </source>
</evidence>
<dbReference type="PANTHER" id="PTHR43046">
    <property type="entry name" value="GDP-MANNOSE MANNOSYL HYDROLASE"/>
    <property type="match status" value="1"/>
</dbReference>
<comment type="cofactor">
    <cofactor evidence="1">
        <name>Mg(2+)</name>
        <dbReference type="ChEBI" id="CHEBI:18420"/>
    </cofactor>
</comment>
<evidence type="ECO:0000313" key="7">
    <source>
        <dbReference type="EMBL" id="MFC0622680.1"/>
    </source>
</evidence>
<accession>A0ABV6QDG2</accession>
<dbReference type="RefSeq" id="WP_380043357.1">
    <property type="nucleotide sequence ID" value="NZ_JBHLTC010000001.1"/>
</dbReference>
<dbReference type="EMBL" id="JBHLTC010000001">
    <property type="protein sequence ID" value="MFC0622680.1"/>
    <property type="molecule type" value="Genomic_DNA"/>
</dbReference>
<sequence length="155" mass="17385">MALISRPTVRVVLLDDKDRLLLFSSESPRRWYLPGGGLRPGETYEAAAQREIEEETGLANAPIGPEVWRGRPWTANFEGVGYEVHQRYYLARVPAYEISTAGFEAFERSQITGHKWWTLRELTISTDLLRPANLPALVADLLHQGPPVTPTSIDG</sequence>
<reference evidence="7 8" key="1">
    <citation type="submission" date="2024-09" db="EMBL/GenBank/DDBJ databases">
        <authorList>
            <person name="Sun Q."/>
            <person name="Mori K."/>
        </authorList>
    </citation>
    <scope>NUCLEOTIDE SEQUENCE [LARGE SCALE GENOMIC DNA]</scope>
    <source>
        <strain evidence="7 8">CGMCC 1.15906</strain>
    </source>
</reference>
<gene>
    <name evidence="7" type="ORF">ACFFGN_01315</name>
</gene>
<proteinExistence type="inferred from homology"/>
<evidence type="ECO:0000256" key="3">
    <source>
        <dbReference type="ARBA" id="ARBA00022801"/>
    </source>
</evidence>
<dbReference type="PROSITE" id="PS00893">
    <property type="entry name" value="NUDIX_BOX"/>
    <property type="match status" value="1"/>
</dbReference>
<evidence type="ECO:0000313" key="8">
    <source>
        <dbReference type="Proteomes" id="UP001589890"/>
    </source>
</evidence>
<dbReference type="PRINTS" id="PR00502">
    <property type="entry name" value="NUDIXFAMILY"/>
</dbReference>
<dbReference type="Pfam" id="PF00293">
    <property type="entry name" value="NUDIX"/>
    <property type="match status" value="1"/>
</dbReference>
<evidence type="ECO:0000256" key="4">
    <source>
        <dbReference type="ARBA" id="ARBA00022842"/>
    </source>
</evidence>
<dbReference type="InterPro" id="IPR020476">
    <property type="entry name" value="Nudix_hydrolase"/>
</dbReference>
<protein>
    <submittedName>
        <fullName evidence="7">NUDIX domain-containing protein</fullName>
    </submittedName>
</protein>
<dbReference type="InterPro" id="IPR015797">
    <property type="entry name" value="NUDIX_hydrolase-like_dom_sf"/>
</dbReference>
<keyword evidence="4" id="KW-0460">Magnesium</keyword>
<comment type="similarity">
    <text evidence="2 5">Belongs to the Nudix hydrolase family.</text>
</comment>
<dbReference type="SUPFAM" id="SSF55811">
    <property type="entry name" value="Nudix"/>
    <property type="match status" value="1"/>
</dbReference>
<dbReference type="PROSITE" id="PS51462">
    <property type="entry name" value="NUDIX"/>
    <property type="match status" value="1"/>
</dbReference>